<feature type="region of interest" description="Disordered" evidence="4">
    <location>
        <begin position="1"/>
        <end position="26"/>
    </location>
</feature>
<evidence type="ECO:0000313" key="7">
    <source>
        <dbReference type="Proteomes" id="UP000271098"/>
    </source>
</evidence>
<dbReference type="Pfam" id="PF05470">
    <property type="entry name" value="eIF-3c_N"/>
    <property type="match status" value="1"/>
</dbReference>
<evidence type="ECO:0000256" key="1">
    <source>
        <dbReference type="ARBA" id="ARBA00022490"/>
    </source>
</evidence>
<sequence>MSKFFKGAVSSSDSSGSESSDDERYIPIKRPAATFAYPSDSEDEGQKRVVKAQKDRKFEELKDLIKLAKNSKNIKDMSKLLSSMLFLFFLR</sequence>
<gene>
    <name evidence="6" type="ORF">GPUH_LOCUS18056</name>
</gene>
<evidence type="ECO:0000313" key="6">
    <source>
        <dbReference type="EMBL" id="VDN30967.1"/>
    </source>
</evidence>
<keyword evidence="2" id="KW-0396">Initiation factor</keyword>
<dbReference type="Proteomes" id="UP000271098">
    <property type="component" value="Unassembled WGS sequence"/>
</dbReference>
<dbReference type="EMBL" id="UYRT01086128">
    <property type="protein sequence ID" value="VDN30967.1"/>
    <property type="molecule type" value="Genomic_DNA"/>
</dbReference>
<dbReference type="GO" id="GO:0003723">
    <property type="term" value="F:RNA binding"/>
    <property type="evidence" value="ECO:0007669"/>
    <property type="project" value="InterPro"/>
</dbReference>
<evidence type="ECO:0000259" key="5">
    <source>
        <dbReference type="Pfam" id="PF05470"/>
    </source>
</evidence>
<organism evidence="8">
    <name type="scientific">Gongylonema pulchrum</name>
    <dbReference type="NCBI Taxonomy" id="637853"/>
    <lineage>
        <taxon>Eukaryota</taxon>
        <taxon>Metazoa</taxon>
        <taxon>Ecdysozoa</taxon>
        <taxon>Nematoda</taxon>
        <taxon>Chromadorea</taxon>
        <taxon>Rhabditida</taxon>
        <taxon>Spirurina</taxon>
        <taxon>Spiruromorpha</taxon>
        <taxon>Spiruroidea</taxon>
        <taxon>Gongylonematidae</taxon>
        <taxon>Gongylonema</taxon>
    </lineage>
</organism>
<dbReference type="PANTHER" id="PTHR13937">
    <property type="entry name" value="EUKARYOTIC TRANSLATION INITATION FACTOR 3, SUBUNIT 8 EIF3S8 -RELATED"/>
    <property type="match status" value="1"/>
</dbReference>
<dbReference type="GO" id="GO:0003743">
    <property type="term" value="F:translation initiation factor activity"/>
    <property type="evidence" value="ECO:0007669"/>
    <property type="project" value="UniProtKB-KW"/>
</dbReference>
<evidence type="ECO:0000256" key="2">
    <source>
        <dbReference type="ARBA" id="ARBA00022540"/>
    </source>
</evidence>
<dbReference type="OrthoDB" id="29647at2759"/>
<evidence type="ECO:0000256" key="4">
    <source>
        <dbReference type="SAM" id="MobiDB-lite"/>
    </source>
</evidence>
<dbReference type="InterPro" id="IPR027516">
    <property type="entry name" value="EIF3C"/>
</dbReference>
<name>A0A183EAR4_9BILA</name>
<keyword evidence="3" id="KW-0648">Protein biosynthesis</keyword>
<dbReference type="AlphaFoldDB" id="A0A183EAR4"/>
<evidence type="ECO:0000256" key="3">
    <source>
        <dbReference type="ARBA" id="ARBA00022917"/>
    </source>
</evidence>
<proteinExistence type="predicted"/>
<reference evidence="8" key="1">
    <citation type="submission" date="2016-06" db="UniProtKB">
        <authorList>
            <consortium name="WormBaseParasite"/>
        </authorList>
    </citation>
    <scope>IDENTIFICATION</scope>
</reference>
<dbReference type="PANTHER" id="PTHR13937:SF0">
    <property type="entry name" value="EUKARYOTIC TRANSLATION INITIATION FACTOR 3 SUBUNIT C-RELATED"/>
    <property type="match status" value="1"/>
</dbReference>
<protein>
    <submittedName>
        <fullName evidence="8">EIF-3c_N domain-containing protein</fullName>
    </submittedName>
</protein>
<dbReference type="WBParaSite" id="GPUH_0001808001-mRNA-1">
    <property type="protein sequence ID" value="GPUH_0001808001-mRNA-1"/>
    <property type="gene ID" value="GPUH_0001808001"/>
</dbReference>
<keyword evidence="1" id="KW-0963">Cytoplasm</keyword>
<reference evidence="6 7" key="2">
    <citation type="submission" date="2018-11" db="EMBL/GenBank/DDBJ databases">
        <authorList>
            <consortium name="Pathogen Informatics"/>
        </authorList>
    </citation>
    <scope>NUCLEOTIDE SEQUENCE [LARGE SCALE GENOMIC DNA]</scope>
</reference>
<accession>A0A183EAR4</accession>
<feature type="domain" description="Eukaryotic translation initiation factor 3 subunit C N-terminal" evidence="5">
    <location>
        <begin position="40"/>
        <end position="83"/>
    </location>
</feature>
<dbReference type="GO" id="GO:0005852">
    <property type="term" value="C:eukaryotic translation initiation factor 3 complex"/>
    <property type="evidence" value="ECO:0007669"/>
    <property type="project" value="InterPro"/>
</dbReference>
<evidence type="ECO:0000313" key="8">
    <source>
        <dbReference type="WBParaSite" id="GPUH_0001808001-mRNA-1"/>
    </source>
</evidence>
<dbReference type="InterPro" id="IPR008905">
    <property type="entry name" value="EIF3C_N_dom"/>
</dbReference>
<keyword evidence="7" id="KW-1185">Reference proteome</keyword>
<dbReference type="GO" id="GO:0031369">
    <property type="term" value="F:translation initiation factor binding"/>
    <property type="evidence" value="ECO:0007669"/>
    <property type="project" value="InterPro"/>
</dbReference>